<dbReference type="InterPro" id="IPR023582">
    <property type="entry name" value="Impact"/>
</dbReference>
<evidence type="ECO:0000313" key="5">
    <source>
        <dbReference type="Proteomes" id="UP001596298"/>
    </source>
</evidence>
<dbReference type="Pfam" id="PF09186">
    <property type="entry name" value="DUF1949"/>
    <property type="match status" value="1"/>
</dbReference>
<sequence>MTYRTIGAPCIGEIEISRSRFLADVRRVESEEAARAVIAEVRAAHRDARHHCSAFVLGPDGRLQRSNDDGEPSGTAGAPMLAALRAAELSDVVAVVTRWFGGTLLGTGGLTRAYGGAVDAALRQARFVIREQREAVDLDVPHADAGRVEAELRARGVDVTGTEYAEVATLHLTTTDPDALEAQIAELTGGTGDAIRNGPRWHDIRS</sequence>
<dbReference type="SUPFAM" id="SSF54980">
    <property type="entry name" value="EF-G C-terminal domain-like"/>
    <property type="match status" value="1"/>
</dbReference>
<reference evidence="5" key="1">
    <citation type="journal article" date="2019" name="Int. J. Syst. Evol. Microbiol.">
        <title>The Global Catalogue of Microorganisms (GCM) 10K type strain sequencing project: providing services to taxonomists for standard genome sequencing and annotation.</title>
        <authorList>
            <consortium name="The Broad Institute Genomics Platform"/>
            <consortium name="The Broad Institute Genome Sequencing Center for Infectious Disease"/>
            <person name="Wu L."/>
            <person name="Ma J."/>
        </authorList>
    </citation>
    <scope>NUCLEOTIDE SEQUENCE [LARGE SCALE GENOMIC DNA]</scope>
    <source>
        <strain evidence="5">CCUG 58127</strain>
    </source>
</reference>
<gene>
    <name evidence="4" type="ORF">ACFQDH_17465</name>
</gene>
<keyword evidence="5" id="KW-1185">Reference proteome</keyword>
<dbReference type="Gene3D" id="3.30.230.30">
    <property type="entry name" value="Impact, N-terminal domain"/>
    <property type="match status" value="1"/>
</dbReference>
<dbReference type="PROSITE" id="PS00910">
    <property type="entry name" value="UPF0029"/>
    <property type="match status" value="1"/>
</dbReference>
<name>A0ABW2AJG7_9MICO</name>
<dbReference type="Proteomes" id="UP001596298">
    <property type="component" value="Unassembled WGS sequence"/>
</dbReference>
<feature type="domain" description="Impact N-terminal" evidence="2">
    <location>
        <begin position="18"/>
        <end position="122"/>
    </location>
</feature>
<evidence type="ECO:0000256" key="1">
    <source>
        <dbReference type="ARBA" id="ARBA00007665"/>
    </source>
</evidence>
<dbReference type="RefSeq" id="WP_382403669.1">
    <property type="nucleotide sequence ID" value="NZ_JBHSWH010000001.1"/>
</dbReference>
<evidence type="ECO:0000259" key="2">
    <source>
        <dbReference type="Pfam" id="PF01205"/>
    </source>
</evidence>
<dbReference type="EMBL" id="JBHSWH010000001">
    <property type="protein sequence ID" value="MFC6706996.1"/>
    <property type="molecule type" value="Genomic_DNA"/>
</dbReference>
<dbReference type="PANTHER" id="PTHR16301">
    <property type="entry name" value="IMPACT-RELATED"/>
    <property type="match status" value="1"/>
</dbReference>
<proteinExistence type="inferred from homology"/>
<evidence type="ECO:0000259" key="3">
    <source>
        <dbReference type="Pfam" id="PF09186"/>
    </source>
</evidence>
<dbReference type="InterPro" id="IPR020568">
    <property type="entry name" value="Ribosomal_Su5_D2-typ_SF"/>
</dbReference>
<dbReference type="InterPro" id="IPR035647">
    <property type="entry name" value="EFG_III/V"/>
</dbReference>
<comment type="similarity">
    <text evidence="1">Belongs to the IMPACT family.</text>
</comment>
<feature type="domain" description="UPF0029" evidence="3">
    <location>
        <begin position="138"/>
        <end position="190"/>
    </location>
</feature>
<dbReference type="InterPro" id="IPR015269">
    <property type="entry name" value="UPF0029_Impact_C"/>
</dbReference>
<dbReference type="InterPro" id="IPR020569">
    <property type="entry name" value="UPF0029_Impact_CS"/>
</dbReference>
<protein>
    <submittedName>
        <fullName evidence="4">IMPACT family protein</fullName>
    </submittedName>
</protein>
<dbReference type="SUPFAM" id="SSF54211">
    <property type="entry name" value="Ribosomal protein S5 domain 2-like"/>
    <property type="match status" value="1"/>
</dbReference>
<evidence type="ECO:0000313" key="4">
    <source>
        <dbReference type="EMBL" id="MFC6706996.1"/>
    </source>
</evidence>
<organism evidence="4 5">
    <name type="scientific">Flexivirga alba</name>
    <dbReference type="NCBI Taxonomy" id="702742"/>
    <lineage>
        <taxon>Bacteria</taxon>
        <taxon>Bacillati</taxon>
        <taxon>Actinomycetota</taxon>
        <taxon>Actinomycetes</taxon>
        <taxon>Micrococcales</taxon>
        <taxon>Dermacoccaceae</taxon>
        <taxon>Flexivirga</taxon>
    </lineage>
</organism>
<dbReference type="Pfam" id="PF01205">
    <property type="entry name" value="Impact_N"/>
    <property type="match status" value="1"/>
</dbReference>
<dbReference type="InterPro" id="IPR036956">
    <property type="entry name" value="Impact_N_sf"/>
</dbReference>
<dbReference type="PANTHER" id="PTHR16301:SF20">
    <property type="entry name" value="IMPACT FAMILY MEMBER YIGZ"/>
    <property type="match status" value="1"/>
</dbReference>
<comment type="caution">
    <text evidence="4">The sequence shown here is derived from an EMBL/GenBank/DDBJ whole genome shotgun (WGS) entry which is preliminary data.</text>
</comment>
<accession>A0ABW2AJG7</accession>
<dbReference type="InterPro" id="IPR001498">
    <property type="entry name" value="Impact_N"/>
</dbReference>